<evidence type="ECO:0000313" key="2">
    <source>
        <dbReference type="Proteomes" id="UP000274122"/>
    </source>
</evidence>
<dbReference type="Proteomes" id="UP000274122">
    <property type="component" value="Chromosome"/>
</dbReference>
<sequence length="93" mass="10332">MERFAKLFESHGRQILVRKGENSDGECALCISTMFDGAEMSLNLGFGENEEAMSNALESFTQEQADVFGKKFEGQNSAFEAFKSLTNTCEDDD</sequence>
<dbReference type="OrthoDB" id="6466849at2"/>
<accession>A0A3S4JBH8</accession>
<protein>
    <submittedName>
        <fullName evidence="1">Uncharacterized protein</fullName>
    </submittedName>
</protein>
<keyword evidence="2" id="KW-1185">Reference proteome</keyword>
<reference evidence="1 2" key="1">
    <citation type="submission" date="2018-12" db="EMBL/GenBank/DDBJ databases">
        <authorList>
            <consortium name="Pathogen Informatics"/>
        </authorList>
    </citation>
    <scope>NUCLEOTIDE SEQUENCE [LARGE SCALE GENOMIC DNA]</scope>
    <source>
        <strain evidence="1 2">NCTC11466</strain>
    </source>
</reference>
<dbReference type="AlphaFoldDB" id="A0A3S4JBH8"/>
<dbReference type="RefSeq" id="WP_126356152.1">
    <property type="nucleotide sequence ID" value="NZ_LR134201.1"/>
</dbReference>
<dbReference type="EMBL" id="LR134201">
    <property type="protein sequence ID" value="VEB97371.1"/>
    <property type="molecule type" value="Genomic_DNA"/>
</dbReference>
<dbReference type="KEGG" id="clap:NCTC11466_02112"/>
<proteinExistence type="predicted"/>
<name>A0A3S4JBH8_9ENTR</name>
<organism evidence="1 2">
    <name type="scientific">Cedecea lapagei</name>
    <dbReference type="NCBI Taxonomy" id="158823"/>
    <lineage>
        <taxon>Bacteria</taxon>
        <taxon>Pseudomonadati</taxon>
        <taxon>Pseudomonadota</taxon>
        <taxon>Gammaproteobacteria</taxon>
        <taxon>Enterobacterales</taxon>
        <taxon>Enterobacteriaceae</taxon>
        <taxon>Cedecea</taxon>
    </lineage>
</organism>
<gene>
    <name evidence="1" type="ORF">NCTC11466_02112</name>
</gene>
<evidence type="ECO:0000313" key="1">
    <source>
        <dbReference type="EMBL" id="VEB97371.1"/>
    </source>
</evidence>